<dbReference type="AlphaFoldDB" id="F0R767"/>
<name>F0R767_PHOSB</name>
<dbReference type="EMBL" id="CP002530">
    <property type="protein sequence ID" value="ADY35874.1"/>
    <property type="molecule type" value="Genomic_DNA"/>
</dbReference>
<dbReference type="RefSeq" id="WP_013617309.1">
    <property type="nucleotide sequence ID" value="NC_015164.1"/>
</dbReference>
<dbReference type="InterPro" id="IPR045724">
    <property type="entry name" value="DUF6078"/>
</dbReference>
<dbReference type="OrthoDB" id="1070184at2"/>
<reference evidence="1 2" key="1">
    <citation type="journal article" date="2011" name="Stand. Genomic Sci.">
        <title>Complete genome sequence of Bacteroides salanitronis type strain (BL78).</title>
        <authorList>
            <person name="Gronow S."/>
            <person name="Held B."/>
            <person name="Lucas S."/>
            <person name="Lapidus A."/>
            <person name="Del Rio T.G."/>
            <person name="Nolan M."/>
            <person name="Tice H."/>
            <person name="Deshpande S."/>
            <person name="Cheng J.F."/>
            <person name="Pitluck S."/>
            <person name="Liolios K."/>
            <person name="Pagani I."/>
            <person name="Ivanova N."/>
            <person name="Mavromatis K."/>
            <person name="Pati A."/>
            <person name="Tapia R."/>
            <person name="Han C."/>
            <person name="Goodwin L."/>
            <person name="Chen A."/>
            <person name="Palaniappan K."/>
            <person name="Land M."/>
            <person name="Hauser L."/>
            <person name="Chang Y.J."/>
            <person name="Jeffries C.D."/>
            <person name="Brambilla E.M."/>
            <person name="Rohde M."/>
            <person name="Goker M."/>
            <person name="Detter J.C."/>
            <person name="Woyke T."/>
            <person name="Bristow J."/>
            <person name="Markowitz V."/>
            <person name="Hugenholtz P."/>
            <person name="Kyrpides N.C."/>
            <person name="Klenk H.P."/>
            <person name="Eisen J.A."/>
        </authorList>
    </citation>
    <scope>NUCLEOTIDE SEQUENCE [LARGE SCALE GENOMIC DNA]</scope>
    <source>
        <strain evidence="1 2">DSM 18170</strain>
    </source>
</reference>
<organism evidence="1 2">
    <name type="scientific">Phocaeicola salanitronis (strain DSM 18170 / JCM 13657 / CCUG 60908 / BL78)</name>
    <name type="common">Bacteroides salanitronis</name>
    <dbReference type="NCBI Taxonomy" id="667015"/>
    <lineage>
        <taxon>Bacteria</taxon>
        <taxon>Pseudomonadati</taxon>
        <taxon>Bacteroidota</taxon>
        <taxon>Bacteroidia</taxon>
        <taxon>Bacteroidales</taxon>
        <taxon>Bacteroidaceae</taxon>
        <taxon>Phocaeicola</taxon>
    </lineage>
</organism>
<sequence length="143" mass="16642">MKDSKLEIPHGFALCGEADCLCAAKCLRHKAYLQQAETAKVLLVVNPQLCTKDGRCAYFRDVEPVRFASGFTQMQKRMLPDQYDKFMWKLILHFGRNPYFERRNGKREISPGEQELIADVARQVGVTEEFKFDAYQEQQDWTN</sequence>
<dbReference type="HOGENOM" id="CLU_115284_0_1_10"/>
<dbReference type="Proteomes" id="UP000007486">
    <property type="component" value="Chromosome"/>
</dbReference>
<dbReference type="STRING" id="667015.Bacsa_1302"/>
<accession>F0R767</accession>
<dbReference type="eggNOG" id="ENOG50347PF">
    <property type="taxonomic scope" value="Bacteria"/>
</dbReference>
<proteinExistence type="predicted"/>
<keyword evidence="2" id="KW-1185">Reference proteome</keyword>
<evidence type="ECO:0000313" key="2">
    <source>
        <dbReference type="Proteomes" id="UP000007486"/>
    </source>
</evidence>
<gene>
    <name evidence="1" type="ordered locus">Bacsa_1302</name>
</gene>
<dbReference type="KEGG" id="bsa:Bacsa_1302"/>
<protein>
    <submittedName>
        <fullName evidence="1">Uncharacterized protein</fullName>
    </submittedName>
</protein>
<evidence type="ECO:0000313" key="1">
    <source>
        <dbReference type="EMBL" id="ADY35874.1"/>
    </source>
</evidence>
<dbReference type="Pfam" id="PF19555">
    <property type="entry name" value="DUF6078"/>
    <property type="match status" value="1"/>
</dbReference>